<evidence type="ECO:0000256" key="7">
    <source>
        <dbReference type="ARBA" id="ARBA00022691"/>
    </source>
</evidence>
<evidence type="ECO:0000256" key="2">
    <source>
        <dbReference type="ARBA" id="ARBA00004141"/>
    </source>
</evidence>
<evidence type="ECO:0000256" key="3">
    <source>
        <dbReference type="ARBA" id="ARBA00010631"/>
    </source>
</evidence>
<dbReference type="PANTHER" id="PTHR31040:SF1">
    <property type="entry name" value="NURIM"/>
    <property type="match status" value="1"/>
</dbReference>
<dbReference type="InterPro" id="IPR054700">
    <property type="entry name" value="MddA"/>
</dbReference>
<dbReference type="Gene3D" id="1.20.120.1630">
    <property type="match status" value="1"/>
</dbReference>
<evidence type="ECO:0000256" key="6">
    <source>
        <dbReference type="ARBA" id="ARBA00022679"/>
    </source>
</evidence>
<feature type="transmembrane region" description="Helical" evidence="12">
    <location>
        <begin position="117"/>
        <end position="140"/>
    </location>
</feature>
<organism evidence="13 14">
    <name type="scientific">Pseudoxanthomonas gei</name>
    <dbReference type="NCBI Taxonomy" id="1383030"/>
    <lineage>
        <taxon>Bacteria</taxon>
        <taxon>Pseudomonadati</taxon>
        <taxon>Pseudomonadota</taxon>
        <taxon>Gammaproteobacteria</taxon>
        <taxon>Lysobacterales</taxon>
        <taxon>Lysobacteraceae</taxon>
        <taxon>Pseudoxanthomonas</taxon>
    </lineage>
</organism>
<evidence type="ECO:0000256" key="9">
    <source>
        <dbReference type="ARBA" id="ARBA00022989"/>
    </source>
</evidence>
<evidence type="ECO:0000313" key="13">
    <source>
        <dbReference type="EMBL" id="NDK40025.1"/>
    </source>
</evidence>
<dbReference type="PANTHER" id="PTHR31040">
    <property type="entry name" value="NURIM"/>
    <property type="match status" value="1"/>
</dbReference>
<feature type="transmembrane region" description="Helical" evidence="12">
    <location>
        <begin position="88"/>
        <end position="111"/>
    </location>
</feature>
<keyword evidence="7" id="KW-0949">S-adenosyl-L-methionine</keyword>
<evidence type="ECO:0000256" key="1">
    <source>
        <dbReference type="ARBA" id="ARBA00002096"/>
    </source>
</evidence>
<comment type="similarity">
    <text evidence="3">Belongs to the nurim family.</text>
</comment>
<protein>
    <recommendedName>
        <fullName evidence="4">methanethiol S-methyltransferase</fullName>
        <ecNumber evidence="4">2.1.1.334</ecNumber>
    </recommendedName>
</protein>
<sequence length="260" mass="29780">MKRFLILLYGVVCYAVFLATFLYAIGFIGNLWVPKAMDSAPATAVGTAVLIDLGLLALFAIQHSVMARPAFKRAWTRIIPESAERSTYTLLSSVALILLFWLWSPIGGVVWRVENGIARALIHCAFAFGWMLLLYTTFLLNHFDLFGLRQVWLQFRRRPYTHLPFKTPSIYGWVRHPLYVGWLFTFWATPTMTVTHLLFALMTTAYILVAIQWEERDLLAALPEYADYRKRVPMLVPRRRRGARAAAAELRHLAKSVTGE</sequence>
<dbReference type="RefSeq" id="WP_162350690.1">
    <property type="nucleotide sequence ID" value="NZ_QOVG01000011.1"/>
</dbReference>
<comment type="function">
    <text evidence="1">Catalyzes the methylation of methanethiol (MeSH) to yield dimethylsulphide (DMS).</text>
</comment>
<evidence type="ECO:0000256" key="4">
    <source>
        <dbReference type="ARBA" id="ARBA00012149"/>
    </source>
</evidence>
<evidence type="ECO:0000256" key="11">
    <source>
        <dbReference type="ARBA" id="ARBA00048134"/>
    </source>
</evidence>
<dbReference type="InterPro" id="IPR033580">
    <property type="entry name" value="Nurim-like"/>
</dbReference>
<keyword evidence="8 12" id="KW-0812">Transmembrane</keyword>
<keyword evidence="6" id="KW-0808">Transferase</keyword>
<accession>A0ABX0AEI6</accession>
<comment type="catalytic activity">
    <reaction evidence="11">
        <text>methanethiol + S-adenosyl-L-methionine = dimethyl sulfide + S-adenosyl-L-homocysteine + H(+)</text>
        <dbReference type="Rhea" id="RHEA:50428"/>
        <dbReference type="ChEBI" id="CHEBI:15378"/>
        <dbReference type="ChEBI" id="CHEBI:16007"/>
        <dbReference type="ChEBI" id="CHEBI:17437"/>
        <dbReference type="ChEBI" id="CHEBI:57856"/>
        <dbReference type="ChEBI" id="CHEBI:59789"/>
        <dbReference type="EC" id="2.1.1.334"/>
    </reaction>
</comment>
<dbReference type="EC" id="2.1.1.334" evidence="4"/>
<keyword evidence="5" id="KW-0489">Methyltransferase</keyword>
<dbReference type="Proteomes" id="UP001429354">
    <property type="component" value="Unassembled WGS sequence"/>
</dbReference>
<comment type="subcellular location">
    <subcellularLocation>
        <location evidence="2">Membrane</location>
        <topology evidence="2">Multi-pass membrane protein</topology>
    </subcellularLocation>
</comment>
<dbReference type="EMBL" id="QOVG01000011">
    <property type="protein sequence ID" value="NDK40025.1"/>
    <property type="molecule type" value="Genomic_DNA"/>
</dbReference>
<evidence type="ECO:0000256" key="12">
    <source>
        <dbReference type="SAM" id="Phobius"/>
    </source>
</evidence>
<evidence type="ECO:0000256" key="10">
    <source>
        <dbReference type="ARBA" id="ARBA00023136"/>
    </source>
</evidence>
<gene>
    <name evidence="13" type="ORF">DT603_14370</name>
</gene>
<evidence type="ECO:0000256" key="8">
    <source>
        <dbReference type="ARBA" id="ARBA00022692"/>
    </source>
</evidence>
<proteinExistence type="inferred from homology"/>
<feature type="transmembrane region" description="Helical" evidence="12">
    <location>
        <begin position="7"/>
        <end position="32"/>
    </location>
</feature>
<evidence type="ECO:0000256" key="5">
    <source>
        <dbReference type="ARBA" id="ARBA00022603"/>
    </source>
</evidence>
<name>A0ABX0AEI6_9GAMM</name>
<keyword evidence="10 12" id="KW-0472">Membrane</keyword>
<reference evidence="13 14" key="1">
    <citation type="submission" date="2018-07" db="EMBL/GenBank/DDBJ databases">
        <title>Whole genome Sequencing of Pseudoxanthomonas gei KCTC 32298 (T).</title>
        <authorList>
            <person name="Kumar S."/>
            <person name="Bansal K."/>
            <person name="Kaur A."/>
            <person name="Patil P."/>
            <person name="Sharma S."/>
            <person name="Patil P.B."/>
        </authorList>
    </citation>
    <scope>NUCLEOTIDE SEQUENCE [LARGE SCALE GENOMIC DNA]</scope>
    <source>
        <strain evidence="13 14">KCTC 32298</strain>
    </source>
</reference>
<keyword evidence="9 12" id="KW-1133">Transmembrane helix</keyword>
<dbReference type="NCBIfam" id="NF045656">
    <property type="entry name" value="MeththiolMtaseMddA"/>
    <property type="match status" value="1"/>
</dbReference>
<comment type="caution">
    <text evidence="13">The sequence shown here is derived from an EMBL/GenBank/DDBJ whole genome shotgun (WGS) entry which is preliminary data.</text>
</comment>
<evidence type="ECO:0000313" key="14">
    <source>
        <dbReference type="Proteomes" id="UP001429354"/>
    </source>
</evidence>
<feature type="transmembrane region" description="Helical" evidence="12">
    <location>
        <begin position="44"/>
        <end position="67"/>
    </location>
</feature>
<keyword evidence="14" id="KW-1185">Reference proteome</keyword>